<dbReference type="SMART" id="SM00717">
    <property type="entry name" value="SANT"/>
    <property type="match status" value="1"/>
</dbReference>
<evidence type="ECO:0000313" key="4">
    <source>
        <dbReference type="EMBL" id="KAF5763221.1"/>
    </source>
</evidence>
<dbReference type="AlphaFoldDB" id="A0A9K3DZK3"/>
<gene>
    <name evidence="4" type="ORF">HanXRQr2_Chr15g0677771</name>
</gene>
<dbReference type="Proteomes" id="UP000215914">
    <property type="component" value="Unassembled WGS sequence"/>
</dbReference>
<keyword evidence="1" id="KW-0175">Coiled coil</keyword>
<dbReference type="InterPro" id="IPR001005">
    <property type="entry name" value="SANT/Myb"/>
</dbReference>
<evidence type="ECO:0000313" key="5">
    <source>
        <dbReference type="Proteomes" id="UP000215914"/>
    </source>
</evidence>
<dbReference type="PANTHER" id="PTHR45023:SF13">
    <property type="entry name" value="PUTATIVE-RELATED"/>
    <property type="match status" value="1"/>
</dbReference>
<dbReference type="PANTHER" id="PTHR45023">
    <property type="match status" value="1"/>
</dbReference>
<feature type="domain" description="Myb-like" evidence="3">
    <location>
        <begin position="143"/>
        <end position="211"/>
    </location>
</feature>
<keyword evidence="4" id="KW-0808">Transferase</keyword>
<keyword evidence="5" id="KW-1185">Reference proteome</keyword>
<feature type="region of interest" description="Disordered" evidence="2">
    <location>
        <begin position="1"/>
        <end position="148"/>
    </location>
</feature>
<evidence type="ECO:0000256" key="2">
    <source>
        <dbReference type="SAM" id="MobiDB-lite"/>
    </source>
</evidence>
<evidence type="ECO:0000259" key="3">
    <source>
        <dbReference type="PROSITE" id="PS50090"/>
    </source>
</evidence>
<dbReference type="EMBL" id="MNCJ02000330">
    <property type="protein sequence ID" value="KAF5763221.1"/>
    <property type="molecule type" value="Genomic_DNA"/>
</dbReference>
<feature type="coiled-coil region" evidence="1">
    <location>
        <begin position="331"/>
        <end position="358"/>
    </location>
</feature>
<feature type="compositionally biased region" description="Acidic residues" evidence="2">
    <location>
        <begin position="118"/>
        <end position="138"/>
    </location>
</feature>
<organism evidence="4 5">
    <name type="scientific">Helianthus annuus</name>
    <name type="common">Common sunflower</name>
    <dbReference type="NCBI Taxonomy" id="4232"/>
    <lineage>
        <taxon>Eukaryota</taxon>
        <taxon>Viridiplantae</taxon>
        <taxon>Streptophyta</taxon>
        <taxon>Embryophyta</taxon>
        <taxon>Tracheophyta</taxon>
        <taxon>Spermatophyta</taxon>
        <taxon>Magnoliopsida</taxon>
        <taxon>eudicotyledons</taxon>
        <taxon>Gunneridae</taxon>
        <taxon>Pentapetalae</taxon>
        <taxon>asterids</taxon>
        <taxon>campanulids</taxon>
        <taxon>Asterales</taxon>
        <taxon>Asteraceae</taxon>
        <taxon>Asteroideae</taxon>
        <taxon>Heliantheae alliance</taxon>
        <taxon>Heliantheae</taxon>
        <taxon>Helianthus</taxon>
    </lineage>
</organism>
<dbReference type="PROSITE" id="PS50090">
    <property type="entry name" value="MYB_LIKE"/>
    <property type="match status" value="1"/>
</dbReference>
<name>A0A9K3DZK3_HELAN</name>
<dbReference type="Gramene" id="mRNA:HanXRQr2_Chr15g0677771">
    <property type="protein sequence ID" value="mRNA:HanXRQr2_Chr15g0677771"/>
    <property type="gene ID" value="HanXRQr2_Chr15g0677771"/>
</dbReference>
<feature type="compositionally biased region" description="Low complexity" evidence="2">
    <location>
        <begin position="15"/>
        <end position="53"/>
    </location>
</feature>
<dbReference type="GO" id="GO:0004364">
    <property type="term" value="F:glutathione transferase activity"/>
    <property type="evidence" value="ECO:0007669"/>
    <property type="project" value="UniProtKB-EC"/>
</dbReference>
<reference evidence="4" key="2">
    <citation type="submission" date="2020-06" db="EMBL/GenBank/DDBJ databases">
        <title>Helianthus annuus Genome sequencing and assembly Release 2.</title>
        <authorList>
            <person name="Gouzy J."/>
            <person name="Langlade N."/>
            <person name="Munos S."/>
        </authorList>
    </citation>
    <scope>NUCLEOTIDE SEQUENCE</scope>
    <source>
        <tissue evidence="4">Leaves</tissue>
    </source>
</reference>
<dbReference type="EC" id="2.5.1.18" evidence="4"/>
<reference evidence="4" key="1">
    <citation type="journal article" date="2017" name="Nature">
        <title>The sunflower genome provides insights into oil metabolism, flowering and Asterid evolution.</title>
        <authorList>
            <person name="Badouin H."/>
            <person name="Gouzy J."/>
            <person name="Grassa C.J."/>
            <person name="Murat F."/>
            <person name="Staton S.E."/>
            <person name="Cottret L."/>
            <person name="Lelandais-Briere C."/>
            <person name="Owens G.L."/>
            <person name="Carrere S."/>
            <person name="Mayjonade B."/>
            <person name="Legrand L."/>
            <person name="Gill N."/>
            <person name="Kane N.C."/>
            <person name="Bowers J.E."/>
            <person name="Hubner S."/>
            <person name="Bellec A."/>
            <person name="Berard A."/>
            <person name="Berges H."/>
            <person name="Blanchet N."/>
            <person name="Boniface M.C."/>
            <person name="Brunel D."/>
            <person name="Catrice O."/>
            <person name="Chaidir N."/>
            <person name="Claudel C."/>
            <person name="Donnadieu C."/>
            <person name="Faraut T."/>
            <person name="Fievet G."/>
            <person name="Helmstetter N."/>
            <person name="King M."/>
            <person name="Knapp S.J."/>
            <person name="Lai Z."/>
            <person name="Le Paslier M.C."/>
            <person name="Lippi Y."/>
            <person name="Lorenzon L."/>
            <person name="Mandel J.R."/>
            <person name="Marage G."/>
            <person name="Marchand G."/>
            <person name="Marquand E."/>
            <person name="Bret-Mestries E."/>
            <person name="Morien E."/>
            <person name="Nambeesan S."/>
            <person name="Nguyen T."/>
            <person name="Pegot-Espagnet P."/>
            <person name="Pouilly N."/>
            <person name="Raftis F."/>
            <person name="Sallet E."/>
            <person name="Schiex T."/>
            <person name="Thomas J."/>
            <person name="Vandecasteele C."/>
            <person name="Vares D."/>
            <person name="Vear F."/>
            <person name="Vautrin S."/>
            <person name="Crespi M."/>
            <person name="Mangin B."/>
            <person name="Burke J.M."/>
            <person name="Salse J."/>
            <person name="Munos S."/>
            <person name="Vincourt P."/>
            <person name="Rieseberg L.H."/>
            <person name="Langlade N.B."/>
        </authorList>
    </citation>
    <scope>NUCLEOTIDE SEQUENCE</scope>
    <source>
        <tissue evidence="4">Leaves</tissue>
    </source>
</reference>
<dbReference type="CDD" id="cd00167">
    <property type="entry name" value="SANT"/>
    <property type="match status" value="1"/>
</dbReference>
<sequence>MDNQPREAKKKTKGRGSQPSRGGSSGASAQPQPSFGYTSQPPFFFQQPSHPSFYNIQQPNFGYFQNLLSMDAPPQSPAFDPYAFRAPQVPSTRGNVERPLPIFDDEDDEVVPETQNLGDEDEEDEYNVDEDAGNDEDDAREKKGKTKSTNWTKVEEEALAKAWVHCSTNKKKGNKQNRESFWRKILEHFNKTVCGSNRTVHQVRSKWNPMMTKINFFNGLYQQADRTRGSGCKDLDVMKVALKEFKDKFPNGFQHVEAWEVVRRHEKWAQVPLLGEEGEGSAHKRKPVDVDPSIPDMNEDPSPQRPQRRDKRQATSSEGSSAELAAQFKEYTAMKEAKQAVELEAIELRKKRESEARELISEQRETTKNYNYDRDMKTFLKPHDDAPPSMLPFILVRKREIAIANKYGWPCDF</sequence>
<proteinExistence type="predicted"/>
<feature type="region of interest" description="Disordered" evidence="2">
    <location>
        <begin position="274"/>
        <end position="322"/>
    </location>
</feature>
<accession>A0A9K3DZK3</accession>
<evidence type="ECO:0000256" key="1">
    <source>
        <dbReference type="SAM" id="Coils"/>
    </source>
</evidence>
<comment type="caution">
    <text evidence="4">The sequence shown here is derived from an EMBL/GenBank/DDBJ whole genome shotgun (WGS) entry which is preliminary data.</text>
</comment>
<protein>
    <submittedName>
        <fullName evidence="4">Glutathione transferase transcription factor MYB family</fullName>
        <ecNumber evidence="4">2.5.1.18</ecNumber>
    </submittedName>
</protein>